<protein>
    <submittedName>
        <fullName evidence="1">Uncharacterized protein</fullName>
    </submittedName>
</protein>
<sequence>MVSLAGETISCAALSSSAEWVKSTSQISFNSSGTRVSSSVINTLAIQRRRPKMWRTGKRKNSKSSLQRPPKRFSTLRVWWTFACPATPDTLNSSNTHRPAAAAVSPAVKSLIEFPPFRPFKMTPRPLDVLVKKTPVKQSPISK</sequence>
<accession>A0AAV4ISZ4</accession>
<organism evidence="1 2">
    <name type="scientific">Elysia marginata</name>
    <dbReference type="NCBI Taxonomy" id="1093978"/>
    <lineage>
        <taxon>Eukaryota</taxon>
        <taxon>Metazoa</taxon>
        <taxon>Spiralia</taxon>
        <taxon>Lophotrochozoa</taxon>
        <taxon>Mollusca</taxon>
        <taxon>Gastropoda</taxon>
        <taxon>Heterobranchia</taxon>
        <taxon>Euthyneura</taxon>
        <taxon>Panpulmonata</taxon>
        <taxon>Sacoglossa</taxon>
        <taxon>Placobranchoidea</taxon>
        <taxon>Plakobranchidae</taxon>
        <taxon>Elysia</taxon>
    </lineage>
</organism>
<comment type="caution">
    <text evidence="1">The sequence shown here is derived from an EMBL/GenBank/DDBJ whole genome shotgun (WGS) entry which is preliminary data.</text>
</comment>
<gene>
    <name evidence="1" type="ORF">ElyMa_001381800</name>
</gene>
<reference evidence="1 2" key="1">
    <citation type="journal article" date="2021" name="Elife">
        <title>Chloroplast acquisition without the gene transfer in kleptoplastic sea slugs, Plakobranchus ocellatus.</title>
        <authorList>
            <person name="Maeda T."/>
            <person name="Takahashi S."/>
            <person name="Yoshida T."/>
            <person name="Shimamura S."/>
            <person name="Takaki Y."/>
            <person name="Nagai Y."/>
            <person name="Toyoda A."/>
            <person name="Suzuki Y."/>
            <person name="Arimoto A."/>
            <person name="Ishii H."/>
            <person name="Satoh N."/>
            <person name="Nishiyama T."/>
            <person name="Hasebe M."/>
            <person name="Maruyama T."/>
            <person name="Minagawa J."/>
            <person name="Obokata J."/>
            <person name="Shigenobu S."/>
        </authorList>
    </citation>
    <scope>NUCLEOTIDE SEQUENCE [LARGE SCALE GENOMIC DNA]</scope>
</reference>
<dbReference type="EMBL" id="BMAT01002739">
    <property type="protein sequence ID" value="GFS12834.1"/>
    <property type="molecule type" value="Genomic_DNA"/>
</dbReference>
<keyword evidence="2" id="KW-1185">Reference proteome</keyword>
<evidence type="ECO:0000313" key="2">
    <source>
        <dbReference type="Proteomes" id="UP000762676"/>
    </source>
</evidence>
<dbReference type="AlphaFoldDB" id="A0AAV4ISZ4"/>
<name>A0AAV4ISZ4_9GAST</name>
<evidence type="ECO:0000313" key="1">
    <source>
        <dbReference type="EMBL" id="GFS12834.1"/>
    </source>
</evidence>
<dbReference type="Proteomes" id="UP000762676">
    <property type="component" value="Unassembled WGS sequence"/>
</dbReference>
<proteinExistence type="predicted"/>